<accession>A0A4Y2ER96</accession>
<sequence length="113" mass="12727">MVTSVLRTQKDIQTEGIGTNNVKYTPLVEPENNLFPSLHIKLGLIKNFVKAMDKEGGRFKHLRGRFPQLSGAKLKEDAFAGTQIRKLICDSVSEIELNKDKLAAWKSFVKVIK</sequence>
<dbReference type="AlphaFoldDB" id="A0A4Y2ER96"/>
<dbReference type="OrthoDB" id="7549893at2759"/>
<dbReference type="PANTHER" id="PTHR46114:SF1">
    <property type="entry name" value="ZAD DOMAIN-CONTAINING PROTEIN"/>
    <property type="match status" value="1"/>
</dbReference>
<name>A0A4Y2ER96_ARAVE</name>
<proteinExistence type="predicted"/>
<reference evidence="1 2" key="1">
    <citation type="journal article" date="2019" name="Sci. Rep.">
        <title>Orb-weaving spider Araneus ventricosus genome elucidates the spidroin gene catalogue.</title>
        <authorList>
            <person name="Kono N."/>
            <person name="Nakamura H."/>
            <person name="Ohtoshi R."/>
            <person name="Moran D.A.P."/>
            <person name="Shinohara A."/>
            <person name="Yoshida Y."/>
            <person name="Fujiwara M."/>
            <person name="Mori M."/>
            <person name="Tomita M."/>
            <person name="Arakawa K."/>
        </authorList>
    </citation>
    <scope>NUCLEOTIDE SEQUENCE [LARGE SCALE GENOMIC DNA]</scope>
</reference>
<evidence type="ECO:0000313" key="2">
    <source>
        <dbReference type="Proteomes" id="UP000499080"/>
    </source>
</evidence>
<organism evidence="1 2">
    <name type="scientific">Araneus ventricosus</name>
    <name type="common">Orbweaver spider</name>
    <name type="synonym">Epeira ventricosa</name>
    <dbReference type="NCBI Taxonomy" id="182803"/>
    <lineage>
        <taxon>Eukaryota</taxon>
        <taxon>Metazoa</taxon>
        <taxon>Ecdysozoa</taxon>
        <taxon>Arthropoda</taxon>
        <taxon>Chelicerata</taxon>
        <taxon>Arachnida</taxon>
        <taxon>Araneae</taxon>
        <taxon>Araneomorphae</taxon>
        <taxon>Entelegynae</taxon>
        <taxon>Araneoidea</taxon>
        <taxon>Araneidae</taxon>
        <taxon>Araneus</taxon>
    </lineage>
</organism>
<keyword evidence="2" id="KW-1185">Reference proteome</keyword>
<dbReference type="Proteomes" id="UP000499080">
    <property type="component" value="Unassembled WGS sequence"/>
</dbReference>
<protein>
    <submittedName>
        <fullName evidence="1">Uncharacterized protein</fullName>
    </submittedName>
</protein>
<gene>
    <name evidence="1" type="ORF">AVEN_261958_1</name>
</gene>
<dbReference type="EMBL" id="BGPR01000670">
    <property type="protein sequence ID" value="GBM30869.1"/>
    <property type="molecule type" value="Genomic_DNA"/>
</dbReference>
<comment type="caution">
    <text evidence="1">The sequence shown here is derived from an EMBL/GenBank/DDBJ whole genome shotgun (WGS) entry which is preliminary data.</text>
</comment>
<evidence type="ECO:0000313" key="1">
    <source>
        <dbReference type="EMBL" id="GBM30869.1"/>
    </source>
</evidence>
<dbReference type="PANTHER" id="PTHR46114">
    <property type="entry name" value="APPLE DOMAIN-CONTAINING PROTEIN"/>
    <property type="match status" value="1"/>
</dbReference>